<evidence type="ECO:0000313" key="2">
    <source>
        <dbReference type="EMBL" id="KAF2609597.1"/>
    </source>
</evidence>
<protein>
    <submittedName>
        <fullName evidence="2">Uncharacterized protein</fullName>
    </submittedName>
</protein>
<feature type="compositionally biased region" description="Polar residues" evidence="1">
    <location>
        <begin position="27"/>
        <end position="50"/>
    </location>
</feature>
<sequence length="311" mass="35072">MGRLEKLLQQMQGNYQPQQNPPPGFSNKGNQSSQQQANPSTSTPQESSTDVLLKQILESQTRSEKQVGYELKNLHSKIDGSYNELNNKFRALENQFASMTTHQNRQQGSLPGKSEQNPKEYCNVVLSTTSSGIELSNHKKEVDEIERLVFGTEIEQVEHRIVATAEAKILEEADKMVEAKILKGDEPRAEKPVAKRAYQKLKEVKLEDTTEVEQPPYDKLPFLQRVLTKAQKKVISKFRKDLSDIGLKLPAISVQASFFPPIHGRVDSSQRSLLGSVVSSIEEFGELPCVFCLILFQIIRAVDYIMLSLKK</sequence>
<comment type="caution">
    <text evidence="2">The sequence shown here is derived from an EMBL/GenBank/DDBJ whole genome shotgun (WGS) entry which is preliminary data.</text>
</comment>
<feature type="region of interest" description="Disordered" evidence="1">
    <location>
        <begin position="1"/>
        <end position="51"/>
    </location>
</feature>
<proteinExistence type="predicted"/>
<organism evidence="2">
    <name type="scientific">Brassica cretica</name>
    <name type="common">Mustard</name>
    <dbReference type="NCBI Taxonomy" id="69181"/>
    <lineage>
        <taxon>Eukaryota</taxon>
        <taxon>Viridiplantae</taxon>
        <taxon>Streptophyta</taxon>
        <taxon>Embryophyta</taxon>
        <taxon>Tracheophyta</taxon>
        <taxon>Spermatophyta</taxon>
        <taxon>Magnoliopsida</taxon>
        <taxon>eudicotyledons</taxon>
        <taxon>Gunneridae</taxon>
        <taxon>Pentapetalae</taxon>
        <taxon>rosids</taxon>
        <taxon>malvids</taxon>
        <taxon>Brassicales</taxon>
        <taxon>Brassicaceae</taxon>
        <taxon>Brassiceae</taxon>
        <taxon>Brassica</taxon>
    </lineage>
</organism>
<reference evidence="2" key="1">
    <citation type="submission" date="2019-12" db="EMBL/GenBank/DDBJ databases">
        <title>Genome sequencing and annotation of Brassica cretica.</title>
        <authorList>
            <person name="Studholme D.J."/>
            <person name="Sarris P.F."/>
        </authorList>
    </citation>
    <scope>NUCLEOTIDE SEQUENCE</scope>
    <source>
        <strain evidence="2">PFS-102/07</strain>
        <tissue evidence="2">Leaf</tissue>
    </source>
</reference>
<accession>A0A8S9LUA7</accession>
<evidence type="ECO:0000256" key="1">
    <source>
        <dbReference type="SAM" id="MobiDB-lite"/>
    </source>
</evidence>
<dbReference type="AlphaFoldDB" id="A0A8S9LUA7"/>
<feature type="compositionally biased region" description="Low complexity" evidence="1">
    <location>
        <begin position="9"/>
        <end position="18"/>
    </location>
</feature>
<name>A0A8S9LUA7_BRACR</name>
<dbReference type="EMBL" id="QGKY02000089">
    <property type="protein sequence ID" value="KAF2609597.1"/>
    <property type="molecule type" value="Genomic_DNA"/>
</dbReference>
<gene>
    <name evidence="2" type="ORF">F2Q70_00010609</name>
</gene>